<accession>A0ABQ3I3F7</accession>
<sequence length="303" mass="33916">MTAFLFVLLFCAHGCKSPENDTNPQFSDQEVSNAFGRAQEQAQIQIPQLDEASGLVNSRSNPFYFWSHNDSGGNPQFFLFTQTGADSSRLILNGAQNVDWEDMAIGPGPVDQVNYLYAADIGDNRAVRANCVIYRVPEPDLTVADIPATYTVNATDYETITYRYADGARDAEALFVDPATRDIYIVTKREPSVIVYRLPYPQSLSSENVAERVAVIPFTFVTAADLSADGTELLLKNYENVYYWKRSATESIQEMLSKTPLRLNYTREPQGEAIAWDSSHNAYYTISEANGSSPVVLFRYNRN</sequence>
<keyword evidence="2" id="KW-1185">Reference proteome</keyword>
<dbReference type="SUPFAM" id="SSF75011">
    <property type="entry name" value="3-carboxy-cis,cis-mucoante lactonizing enzyme"/>
    <property type="match status" value="1"/>
</dbReference>
<organism evidence="1 2">
    <name type="scientific">Roseivirga thermotolerans</name>
    <dbReference type="NCBI Taxonomy" id="1758176"/>
    <lineage>
        <taxon>Bacteria</taxon>
        <taxon>Pseudomonadati</taxon>
        <taxon>Bacteroidota</taxon>
        <taxon>Cytophagia</taxon>
        <taxon>Cytophagales</taxon>
        <taxon>Roseivirgaceae</taxon>
        <taxon>Roseivirga</taxon>
    </lineage>
</organism>
<protein>
    <recommendedName>
        <fullName evidence="3">PE-PGRS family protein</fullName>
    </recommendedName>
</protein>
<evidence type="ECO:0008006" key="3">
    <source>
        <dbReference type="Google" id="ProtNLM"/>
    </source>
</evidence>
<evidence type="ECO:0000313" key="2">
    <source>
        <dbReference type="Proteomes" id="UP000658258"/>
    </source>
</evidence>
<comment type="caution">
    <text evidence="1">The sequence shown here is derived from an EMBL/GenBank/DDBJ whole genome shotgun (WGS) entry which is preliminary data.</text>
</comment>
<name>A0ABQ3I3F7_9BACT</name>
<dbReference type="Proteomes" id="UP000658258">
    <property type="component" value="Unassembled WGS sequence"/>
</dbReference>
<reference evidence="2" key="1">
    <citation type="journal article" date="2019" name="Int. J. Syst. Evol. Microbiol.">
        <title>The Global Catalogue of Microorganisms (GCM) 10K type strain sequencing project: providing services to taxonomists for standard genome sequencing and annotation.</title>
        <authorList>
            <consortium name="The Broad Institute Genomics Platform"/>
            <consortium name="The Broad Institute Genome Sequencing Center for Infectious Disease"/>
            <person name="Wu L."/>
            <person name="Ma J."/>
        </authorList>
    </citation>
    <scope>NUCLEOTIDE SEQUENCE [LARGE SCALE GENOMIC DNA]</scope>
    <source>
        <strain evidence="2">CGMCC 1.15111</strain>
    </source>
</reference>
<evidence type="ECO:0000313" key="1">
    <source>
        <dbReference type="EMBL" id="GHE57868.1"/>
    </source>
</evidence>
<gene>
    <name evidence="1" type="ORF">GCM10011340_11210</name>
</gene>
<dbReference type="RefSeq" id="WP_189629198.1">
    <property type="nucleotide sequence ID" value="NZ_BNAG01000001.1"/>
</dbReference>
<proteinExistence type="predicted"/>
<dbReference type="EMBL" id="BNAG01000001">
    <property type="protein sequence ID" value="GHE57868.1"/>
    <property type="molecule type" value="Genomic_DNA"/>
</dbReference>